<comment type="function">
    <text evidence="7">Endonuclease IV plays a role in DNA repair. It cleaves phosphodiester bonds at apurinic or apyrimidinic (AP) sites, generating a 3'-hydroxyl group and a 5'-terminal sugar phosphate.</text>
</comment>
<comment type="similarity">
    <text evidence="1 7">Belongs to the AP endonuclease 2 family.</text>
</comment>
<dbReference type="PROSITE" id="PS00729">
    <property type="entry name" value="AP_NUCLEASE_F2_1"/>
    <property type="match status" value="1"/>
</dbReference>
<feature type="domain" description="Xylose isomerase-like TIM barrel" evidence="8">
    <location>
        <begin position="20"/>
        <end position="281"/>
    </location>
</feature>
<proteinExistence type="inferred from homology"/>
<dbReference type="InterPro" id="IPR013022">
    <property type="entry name" value="Xyl_isomerase-like_TIM-brl"/>
</dbReference>
<dbReference type="PROSITE" id="PS00731">
    <property type="entry name" value="AP_NUCLEASE_F2_3"/>
    <property type="match status" value="1"/>
</dbReference>
<feature type="binding site" evidence="7">
    <location>
        <position position="230"/>
    </location>
    <ligand>
        <name>Zn(2+)</name>
        <dbReference type="ChEBI" id="CHEBI:29105"/>
        <label>3</label>
    </ligand>
</feature>
<protein>
    <recommendedName>
        <fullName evidence="7">Probable endonuclease 4</fullName>
        <ecNumber evidence="7">3.1.21.2</ecNumber>
    </recommendedName>
    <alternativeName>
        <fullName evidence="7">Endodeoxyribonuclease IV</fullName>
    </alternativeName>
    <alternativeName>
        <fullName evidence="7">Endonuclease IV</fullName>
    </alternativeName>
</protein>
<dbReference type="EMBL" id="CP025121">
    <property type="protein sequence ID" value="AYJ01020.1"/>
    <property type="molecule type" value="Genomic_DNA"/>
</dbReference>
<feature type="binding site" evidence="7">
    <location>
        <position position="185"/>
    </location>
    <ligand>
        <name>Zn(2+)</name>
        <dbReference type="ChEBI" id="CHEBI:29105"/>
        <label>3</label>
    </ligand>
</feature>
<keyword evidence="6 7" id="KW-0234">DNA repair</keyword>
<evidence type="ECO:0000313" key="9">
    <source>
        <dbReference type="EMBL" id="AYJ01020.1"/>
    </source>
</evidence>
<dbReference type="GO" id="GO:0008081">
    <property type="term" value="F:phosphoric diester hydrolase activity"/>
    <property type="evidence" value="ECO:0007669"/>
    <property type="project" value="TreeGrafter"/>
</dbReference>
<feature type="binding site" evidence="7">
    <location>
        <position position="232"/>
    </location>
    <ligand>
        <name>Zn(2+)</name>
        <dbReference type="ChEBI" id="CHEBI:29105"/>
        <label>3</label>
    </ligand>
</feature>
<dbReference type="Gene3D" id="3.20.20.150">
    <property type="entry name" value="Divalent-metal-dependent TIM barrel enzymes"/>
    <property type="match status" value="1"/>
</dbReference>
<dbReference type="CDD" id="cd00019">
    <property type="entry name" value="AP2Ec"/>
    <property type="match status" value="1"/>
</dbReference>
<feature type="binding site" evidence="7">
    <location>
        <position position="148"/>
    </location>
    <ligand>
        <name>Zn(2+)</name>
        <dbReference type="ChEBI" id="CHEBI:29105"/>
        <label>2</label>
    </ligand>
</feature>
<dbReference type="GO" id="GO:0008833">
    <property type="term" value="F:deoxyribonuclease IV (phage-T4-induced) activity"/>
    <property type="evidence" value="ECO:0007669"/>
    <property type="project" value="UniProtKB-UniRule"/>
</dbReference>
<dbReference type="GO" id="GO:0003677">
    <property type="term" value="F:DNA binding"/>
    <property type="evidence" value="ECO:0007669"/>
    <property type="project" value="InterPro"/>
</dbReference>
<reference evidence="9 10" key="1">
    <citation type="journal article" date="2018" name="BMC Genomics">
        <title>Comparative genome analysis of jujube witches'-broom Phytoplasma, an obligate pathogen that causes jujube witches'-broom disease.</title>
        <authorList>
            <person name="Wang J."/>
            <person name="Song L."/>
            <person name="Jiao Q."/>
            <person name="Yang S."/>
            <person name="Gao R."/>
            <person name="Lu X."/>
            <person name="Zhou G."/>
        </authorList>
    </citation>
    <scope>NUCLEOTIDE SEQUENCE [LARGE SCALE GENOMIC DNA]</scope>
    <source>
        <strain evidence="9">Jwb-nky</strain>
    </source>
</reference>
<keyword evidence="5 7" id="KW-0862">Zinc</keyword>
<keyword evidence="10" id="KW-1185">Reference proteome</keyword>
<dbReference type="FunFam" id="3.20.20.150:FF:000001">
    <property type="entry name" value="Probable endonuclease 4"/>
    <property type="match status" value="1"/>
</dbReference>
<keyword evidence="7" id="KW-0540">Nuclease</keyword>
<evidence type="ECO:0000256" key="4">
    <source>
        <dbReference type="ARBA" id="ARBA00022801"/>
    </source>
</evidence>
<dbReference type="EC" id="3.1.21.2" evidence="7"/>
<dbReference type="GO" id="GO:0006284">
    <property type="term" value="P:base-excision repair"/>
    <property type="evidence" value="ECO:0007669"/>
    <property type="project" value="TreeGrafter"/>
</dbReference>
<keyword evidence="7" id="KW-0255">Endonuclease</keyword>
<dbReference type="KEGG" id="pzi:CWO85_00490"/>
<dbReference type="InterPro" id="IPR018246">
    <property type="entry name" value="AP_endonuc_F2_Zn_BS"/>
</dbReference>
<dbReference type="PROSITE" id="PS51432">
    <property type="entry name" value="AP_NUCLEASE_F2_4"/>
    <property type="match status" value="1"/>
</dbReference>
<dbReference type="SMART" id="SM00518">
    <property type="entry name" value="AP2Ec"/>
    <property type="match status" value="1"/>
</dbReference>
<feature type="binding site" evidence="7">
    <location>
        <position position="217"/>
    </location>
    <ligand>
        <name>Zn(2+)</name>
        <dbReference type="ChEBI" id="CHEBI:29105"/>
        <label>2</label>
    </ligand>
</feature>
<comment type="cofactor">
    <cofactor evidence="7">
        <name>Zn(2+)</name>
        <dbReference type="ChEBI" id="CHEBI:29105"/>
    </cofactor>
    <text evidence="7">Binds 3 Zn(2+) ions.</text>
</comment>
<comment type="catalytic activity">
    <reaction evidence="7">
        <text>Endonucleolytic cleavage to 5'-phosphooligonucleotide end-products.</text>
        <dbReference type="EC" id="3.1.21.2"/>
    </reaction>
</comment>
<dbReference type="GO" id="GO:0008270">
    <property type="term" value="F:zinc ion binding"/>
    <property type="evidence" value="ECO:0007669"/>
    <property type="project" value="UniProtKB-UniRule"/>
</dbReference>
<organism evidence="9 10">
    <name type="scientific">Ziziphus jujuba witches'-broom phytoplasma</name>
    <dbReference type="NCBI Taxonomy" id="135727"/>
    <lineage>
        <taxon>Bacteria</taxon>
        <taxon>Bacillati</taxon>
        <taxon>Mycoplasmatota</taxon>
        <taxon>Mollicutes</taxon>
        <taxon>Acholeplasmatales</taxon>
        <taxon>Acholeplasmataceae</taxon>
        <taxon>Candidatus Phytoplasma</taxon>
        <taxon>16SrV (Elm yellows group)</taxon>
    </lineage>
</organism>
<feature type="binding site" evidence="7">
    <location>
        <position position="148"/>
    </location>
    <ligand>
        <name>Zn(2+)</name>
        <dbReference type="ChEBI" id="CHEBI:29105"/>
        <label>1</label>
    </ligand>
</feature>
<dbReference type="Pfam" id="PF01261">
    <property type="entry name" value="AP_endonuc_2"/>
    <property type="match status" value="1"/>
</dbReference>
<dbReference type="SUPFAM" id="SSF51658">
    <property type="entry name" value="Xylose isomerase-like"/>
    <property type="match status" value="1"/>
</dbReference>
<dbReference type="InterPro" id="IPR036237">
    <property type="entry name" value="Xyl_isomerase-like_sf"/>
</dbReference>
<dbReference type="PANTHER" id="PTHR21445:SF0">
    <property type="entry name" value="APURINIC-APYRIMIDINIC ENDONUCLEASE"/>
    <property type="match status" value="1"/>
</dbReference>
<feature type="binding site" evidence="7">
    <location>
        <position position="111"/>
    </location>
    <ligand>
        <name>Zn(2+)</name>
        <dbReference type="ChEBI" id="CHEBI:29105"/>
        <label>1</label>
    </ligand>
</feature>
<evidence type="ECO:0000313" key="10">
    <source>
        <dbReference type="Proteomes" id="UP000272462"/>
    </source>
</evidence>
<keyword evidence="4 7" id="KW-0378">Hydrolase</keyword>
<name>A0A660HLU8_ZIZJU</name>
<dbReference type="OrthoDB" id="9805666at2"/>
<feature type="binding site" evidence="7">
    <location>
        <position position="182"/>
    </location>
    <ligand>
        <name>Zn(2+)</name>
        <dbReference type="ChEBI" id="CHEBI:29105"/>
        <label>2</label>
    </ligand>
</feature>
<feature type="binding site" evidence="7">
    <location>
        <position position="71"/>
    </location>
    <ligand>
        <name>Zn(2+)</name>
        <dbReference type="ChEBI" id="CHEBI:29105"/>
        <label>1</label>
    </ligand>
</feature>
<sequence length="291" mass="33566">MIKIGSHVSFKKPFFYLDSFKQALSFGSNTFMIYTGAPQNTQRTNISQTYIQEALKEMKIKNFELNDLVGHAPYIINLANPSLEKRNFAISFLTEELKRFSQLQIPQMVLHPGNHLEQTKKEAIKLIAIGINQILRNTNSLQIKIILETMAGKGTEIGSCFRELKEIIDLIDNKDRIGVCFDTCHVFDAGYDIKNNFQKVIEEFDNIIGLKYLTVLHINDSKNNLGSRKDRHENIGYGKIGFGALIKIIYYYPFAHLPKILETPFINNMPPYQKEIEMIKQNKFNSYLKEM</sequence>
<dbReference type="GO" id="GO:0003906">
    <property type="term" value="F:DNA-(apurinic or apyrimidinic site) endonuclease activity"/>
    <property type="evidence" value="ECO:0007669"/>
    <property type="project" value="TreeGrafter"/>
</dbReference>
<dbReference type="PANTHER" id="PTHR21445">
    <property type="entry name" value="ENDONUCLEASE IV ENDODEOXYRIBONUCLEASE IV"/>
    <property type="match status" value="1"/>
</dbReference>
<dbReference type="HAMAP" id="MF_00152">
    <property type="entry name" value="Nfo"/>
    <property type="match status" value="1"/>
</dbReference>
<dbReference type="PROSITE" id="PS00730">
    <property type="entry name" value="AP_NUCLEASE_F2_2"/>
    <property type="match status" value="1"/>
</dbReference>
<evidence type="ECO:0000256" key="5">
    <source>
        <dbReference type="ARBA" id="ARBA00022833"/>
    </source>
</evidence>
<evidence type="ECO:0000256" key="3">
    <source>
        <dbReference type="ARBA" id="ARBA00022763"/>
    </source>
</evidence>
<evidence type="ECO:0000259" key="8">
    <source>
        <dbReference type="Pfam" id="PF01261"/>
    </source>
</evidence>
<dbReference type="Proteomes" id="UP000272462">
    <property type="component" value="Chromosome"/>
</dbReference>
<gene>
    <name evidence="7" type="primary">nfo</name>
    <name evidence="9" type="ORF">CWO85_00490</name>
</gene>
<keyword evidence="2 7" id="KW-0479">Metal-binding</keyword>
<evidence type="ECO:0000256" key="2">
    <source>
        <dbReference type="ARBA" id="ARBA00022723"/>
    </source>
</evidence>
<dbReference type="NCBIfam" id="NF002196">
    <property type="entry name" value="PRK01060.1-1"/>
    <property type="match status" value="1"/>
</dbReference>
<accession>A0A660HLU8</accession>
<keyword evidence="3 7" id="KW-0227">DNA damage</keyword>
<evidence type="ECO:0000256" key="1">
    <source>
        <dbReference type="ARBA" id="ARBA00005340"/>
    </source>
</evidence>
<dbReference type="RefSeq" id="WP_121463752.1">
    <property type="nucleotide sequence ID" value="NZ_CP025121.1"/>
</dbReference>
<evidence type="ECO:0000256" key="7">
    <source>
        <dbReference type="HAMAP-Rule" id="MF_00152"/>
    </source>
</evidence>
<feature type="binding site" evidence="7">
    <location>
        <position position="262"/>
    </location>
    <ligand>
        <name>Zn(2+)</name>
        <dbReference type="ChEBI" id="CHEBI:29105"/>
        <label>2</label>
    </ligand>
</feature>
<dbReference type="AlphaFoldDB" id="A0A660HLU8"/>
<dbReference type="NCBIfam" id="TIGR00587">
    <property type="entry name" value="nfo"/>
    <property type="match status" value="1"/>
</dbReference>
<dbReference type="InterPro" id="IPR001719">
    <property type="entry name" value="AP_endonuc_2"/>
</dbReference>
<evidence type="ECO:0000256" key="6">
    <source>
        <dbReference type="ARBA" id="ARBA00023204"/>
    </source>
</evidence>